<dbReference type="OrthoDB" id="331765at2759"/>
<dbReference type="InterPro" id="IPR043597">
    <property type="entry name" value="TPH_dom"/>
</dbReference>
<accession>A0A4Z2HHU9</accession>
<gene>
    <name evidence="4" type="primary">CCDC173</name>
    <name evidence="4" type="ORF">EYF80_025362</name>
</gene>
<evidence type="ECO:0000313" key="5">
    <source>
        <dbReference type="Proteomes" id="UP000314294"/>
    </source>
</evidence>
<keyword evidence="1" id="KW-0175">Coiled coil</keyword>
<dbReference type="Proteomes" id="UP000314294">
    <property type="component" value="Unassembled WGS sequence"/>
</dbReference>
<evidence type="ECO:0000256" key="2">
    <source>
        <dbReference type="SAM" id="MobiDB-lite"/>
    </source>
</evidence>
<sequence length="489" mass="57620">MSSVVQHGSSKREKEKASITEEGSRMPQPPDLQQVTVLSKSEWRRIQDELNQVNRDKERMRETAKQREALHLQSQEVVKLWPNTISGQRQIKLEAKKIREEMEEEKRKVTDQEEAQYQEQQRKEANEKARSQLFYQTDRRALLVTEVLTEREAQIELKERIKKASKDVDNELLDRMKTREDEASRREEEKALQKKLRAQALAEDLQKQVEESERVRERQKRENQKDGEETQRLQQLHQLEQRMEEERQAEMKRYMLHAHMEHVTNKALIEATDAQKQEAEEEHRKLFLSAKQKMMKLRKEKETELFRDAQRQRETVTRKLADTQQGRTGREERSIKKAAAEQEEREAQRQWEEEEKKAAGLESIVAHRELLAEKSARHQQLRREQREFEEKNAELIAEDEHQFQQYAHHVIGEATEARRNVFPLCKAAAEGIGGGRGPVSRGVRPTYLVQDLSDAQLPTYVSGATQNIKQLNEADDILEAKRRLGFTWS</sequence>
<feature type="region of interest" description="Disordered" evidence="2">
    <location>
        <begin position="1"/>
        <end position="33"/>
    </location>
</feature>
<keyword evidence="5" id="KW-1185">Reference proteome</keyword>
<dbReference type="PANTHER" id="PTHR28663:SF1">
    <property type="entry name" value="CILIA- AND FLAGELLA- ASSOCIATED PROTEIN 210"/>
    <property type="match status" value="1"/>
</dbReference>
<proteinExistence type="predicted"/>
<organism evidence="4 5">
    <name type="scientific">Liparis tanakae</name>
    <name type="common">Tanaka's snailfish</name>
    <dbReference type="NCBI Taxonomy" id="230148"/>
    <lineage>
        <taxon>Eukaryota</taxon>
        <taxon>Metazoa</taxon>
        <taxon>Chordata</taxon>
        <taxon>Craniata</taxon>
        <taxon>Vertebrata</taxon>
        <taxon>Euteleostomi</taxon>
        <taxon>Actinopterygii</taxon>
        <taxon>Neopterygii</taxon>
        <taxon>Teleostei</taxon>
        <taxon>Neoteleostei</taxon>
        <taxon>Acanthomorphata</taxon>
        <taxon>Eupercaria</taxon>
        <taxon>Perciformes</taxon>
        <taxon>Cottioidei</taxon>
        <taxon>Cottales</taxon>
        <taxon>Liparidae</taxon>
        <taxon>Liparis</taxon>
    </lineage>
</organism>
<dbReference type="GO" id="GO:0005879">
    <property type="term" value="C:axonemal microtubule"/>
    <property type="evidence" value="ECO:0007669"/>
    <property type="project" value="TreeGrafter"/>
</dbReference>
<dbReference type="Pfam" id="PF13868">
    <property type="entry name" value="TPH"/>
    <property type="match status" value="1"/>
</dbReference>
<dbReference type="AlphaFoldDB" id="A0A4Z2HHU9"/>
<comment type="caution">
    <text evidence="4">The sequence shown here is derived from an EMBL/GenBank/DDBJ whole genome shotgun (WGS) entry which is preliminary data.</text>
</comment>
<feature type="region of interest" description="Disordered" evidence="2">
    <location>
        <begin position="101"/>
        <end position="130"/>
    </location>
</feature>
<feature type="region of interest" description="Disordered" evidence="2">
    <location>
        <begin position="317"/>
        <end position="354"/>
    </location>
</feature>
<feature type="compositionally biased region" description="Basic and acidic residues" evidence="2">
    <location>
        <begin position="328"/>
        <end position="354"/>
    </location>
</feature>
<feature type="compositionally biased region" description="Basic and acidic residues" evidence="2">
    <location>
        <begin position="101"/>
        <end position="111"/>
    </location>
</feature>
<evidence type="ECO:0000259" key="3">
    <source>
        <dbReference type="Pfam" id="PF13868"/>
    </source>
</evidence>
<dbReference type="InterPro" id="IPR039986">
    <property type="entry name" value="CFAP210"/>
</dbReference>
<name>A0A4Z2HHU9_9TELE</name>
<feature type="compositionally biased region" description="Basic and acidic residues" evidence="2">
    <location>
        <begin position="10"/>
        <end position="24"/>
    </location>
</feature>
<protein>
    <submittedName>
        <fullName evidence="4">Coiled-coil domain-containing protein 173</fullName>
    </submittedName>
</protein>
<feature type="region of interest" description="Disordered" evidence="2">
    <location>
        <begin position="172"/>
        <end position="233"/>
    </location>
</feature>
<reference evidence="4 5" key="1">
    <citation type="submission" date="2019-03" db="EMBL/GenBank/DDBJ databases">
        <title>First draft genome of Liparis tanakae, snailfish: a comprehensive survey of snailfish specific genes.</title>
        <authorList>
            <person name="Kim W."/>
            <person name="Song I."/>
            <person name="Jeong J.-H."/>
            <person name="Kim D."/>
            <person name="Kim S."/>
            <person name="Ryu S."/>
            <person name="Song J.Y."/>
            <person name="Lee S.K."/>
        </authorList>
    </citation>
    <scope>NUCLEOTIDE SEQUENCE [LARGE SCALE GENOMIC DNA]</scope>
    <source>
        <tissue evidence="4">Muscle</tissue>
    </source>
</reference>
<feature type="compositionally biased region" description="Basic and acidic residues" evidence="2">
    <location>
        <begin position="172"/>
        <end position="192"/>
    </location>
</feature>
<feature type="domain" description="Trichohyalin-plectin-homology" evidence="3">
    <location>
        <begin position="140"/>
        <end position="407"/>
    </location>
</feature>
<dbReference type="PANTHER" id="PTHR28663">
    <property type="entry name" value="COILED-COIL DOMAIN-CONTAINING PROTEIN 173"/>
    <property type="match status" value="1"/>
</dbReference>
<feature type="compositionally biased region" description="Basic and acidic residues" evidence="2">
    <location>
        <begin position="204"/>
        <end position="231"/>
    </location>
</feature>
<feature type="compositionally biased region" description="Basic and acidic residues" evidence="2">
    <location>
        <begin position="120"/>
        <end position="130"/>
    </location>
</feature>
<evidence type="ECO:0000256" key="1">
    <source>
        <dbReference type="ARBA" id="ARBA00023054"/>
    </source>
</evidence>
<evidence type="ECO:0000313" key="4">
    <source>
        <dbReference type="EMBL" id="TNN64412.1"/>
    </source>
</evidence>
<dbReference type="EMBL" id="SRLO01000253">
    <property type="protein sequence ID" value="TNN64412.1"/>
    <property type="molecule type" value="Genomic_DNA"/>
</dbReference>